<proteinExistence type="predicted"/>
<accession>A0A4U5M431</accession>
<keyword evidence="2" id="KW-1185">Reference proteome</keyword>
<evidence type="ECO:0000313" key="2">
    <source>
        <dbReference type="Proteomes" id="UP000298663"/>
    </source>
</evidence>
<reference evidence="1 2" key="2">
    <citation type="journal article" date="2019" name="G3 (Bethesda)">
        <title>Hybrid Assembly of the Genome of the Entomopathogenic Nematode Steinernema carpocapsae Identifies the X-Chromosome.</title>
        <authorList>
            <person name="Serra L."/>
            <person name="Macchietto M."/>
            <person name="Macias-Munoz A."/>
            <person name="McGill C.J."/>
            <person name="Rodriguez I.M."/>
            <person name="Rodriguez B."/>
            <person name="Murad R."/>
            <person name="Mortazavi A."/>
        </authorList>
    </citation>
    <scope>NUCLEOTIDE SEQUENCE [LARGE SCALE GENOMIC DNA]</scope>
    <source>
        <strain evidence="1 2">ALL</strain>
    </source>
</reference>
<comment type="caution">
    <text evidence="1">The sequence shown here is derived from an EMBL/GenBank/DDBJ whole genome shotgun (WGS) entry which is preliminary data.</text>
</comment>
<evidence type="ECO:0000313" key="1">
    <source>
        <dbReference type="EMBL" id="TKR63472.1"/>
    </source>
</evidence>
<protein>
    <recommendedName>
        <fullName evidence="3">Decapping nuclease</fullName>
    </recommendedName>
</protein>
<dbReference type="OrthoDB" id="5787890at2759"/>
<evidence type="ECO:0008006" key="3">
    <source>
        <dbReference type="Google" id="ProtNLM"/>
    </source>
</evidence>
<dbReference type="Proteomes" id="UP000298663">
    <property type="component" value="Unassembled WGS sequence"/>
</dbReference>
<dbReference type="AlphaFoldDB" id="A0A4U5M431"/>
<dbReference type="EMBL" id="AZBU02000010">
    <property type="protein sequence ID" value="TKR63472.1"/>
    <property type="molecule type" value="Genomic_DNA"/>
</dbReference>
<organism evidence="1 2">
    <name type="scientific">Steinernema carpocapsae</name>
    <name type="common">Entomopathogenic nematode</name>
    <dbReference type="NCBI Taxonomy" id="34508"/>
    <lineage>
        <taxon>Eukaryota</taxon>
        <taxon>Metazoa</taxon>
        <taxon>Ecdysozoa</taxon>
        <taxon>Nematoda</taxon>
        <taxon>Chromadorea</taxon>
        <taxon>Rhabditida</taxon>
        <taxon>Tylenchina</taxon>
        <taxon>Panagrolaimomorpha</taxon>
        <taxon>Strongyloidoidea</taxon>
        <taxon>Steinernematidae</taxon>
        <taxon>Steinernema</taxon>
    </lineage>
</organism>
<name>A0A4U5M431_STECR</name>
<sequence length="426" mass="49175">MDLKSPIPRGAKVEFYSLPAHVKQKILSNLDTKNGPLFELQQQDLQPAEEPNAVEVTKLMDYWMCGIEMFTNNFVVAFEGPKPVIKDDLTEWNSWVMSTKHRLQFEDHQMEVPIALANYHFYEEKYNLFCSKLFLTAVTRFCEKNPRSYRFEVEVIGNKIIIEEAPVADAYLGGTYFDSALTKLTDRNEKRRMFELLKCEMGDFMCVYYSPVTLVDPEVKSSEIQEEEINEVKKPLNPEKKQTFEEGLKAFLPEIYTAEEFVDTCAKSFVVTYSKVSIVDGLRYKPPSSTIELIARRKDGFNPNSLLVRWPECFFSNSTGLATVLHSKGVVVEHPKIHKPVFPPSCKKHLSLASQLLQRLCKEIRSRVTSEDTKFSLVWLDDRETDGASQKMRLYKRMKPENAKRDASLFISDGMRKVVSRLKPRN</sequence>
<gene>
    <name evidence="1" type="ORF">L596_027299</name>
</gene>
<reference evidence="1 2" key="1">
    <citation type="journal article" date="2015" name="Genome Biol.">
        <title>Comparative genomics of Steinernema reveals deeply conserved gene regulatory networks.</title>
        <authorList>
            <person name="Dillman A.R."/>
            <person name="Macchietto M."/>
            <person name="Porter C.F."/>
            <person name="Rogers A."/>
            <person name="Williams B."/>
            <person name="Antoshechkin I."/>
            <person name="Lee M.M."/>
            <person name="Goodwin Z."/>
            <person name="Lu X."/>
            <person name="Lewis E.E."/>
            <person name="Goodrich-Blair H."/>
            <person name="Stock S.P."/>
            <person name="Adams B.J."/>
            <person name="Sternberg P.W."/>
            <person name="Mortazavi A."/>
        </authorList>
    </citation>
    <scope>NUCLEOTIDE SEQUENCE [LARGE SCALE GENOMIC DNA]</scope>
    <source>
        <strain evidence="1 2">ALL</strain>
    </source>
</reference>